<evidence type="ECO:0000313" key="5">
    <source>
        <dbReference type="Proteomes" id="UP000009256"/>
    </source>
</evidence>
<keyword evidence="2" id="KW-1133">Transmembrane helix</keyword>
<sequence>MKIKPGLIFRILAAVFIITVSSLLFESFASAKAQIPKKPPENIYVFDYADLIDSSDEDEMRVLAKEIEDKSKAEIVVVTVETLGNYTIEEYANELFNSWGIGDKELNNGVLILVNKENLLSGKKGRIRIEVGYGLEGAIPDGKAGRILDEYAIPAFENKEYSKGIKDTFFAVASEVAKEYGLKIEELSGYSSAENINKNEIATDGNEKNAVESPFVLRIDIGLIIGFGLFFLIIFFMGISMLFEKPYVGKRYIWTRKNGKWEKKVYVYRYDNLWKNNRSFFDDSDDSDGFGGGGGGFGGFGGGSSGGGGASR</sequence>
<feature type="transmembrane region" description="Helical" evidence="2">
    <location>
        <begin position="221"/>
        <end position="243"/>
    </location>
</feature>
<evidence type="ECO:0000313" key="4">
    <source>
        <dbReference type="EMBL" id="ADQ41925.1"/>
    </source>
</evidence>
<dbReference type="KEGG" id="cki:Calkr_2491"/>
<reference key="1">
    <citation type="submission" date="2010-11" db="EMBL/GenBank/DDBJ databases">
        <title>Complete sequence of chromosome of Caldicellulosiruptor kristjanssonii 177R1B.</title>
        <authorList>
            <consortium name="US DOE Joint Genome Institute"/>
            <person name="Lucas S."/>
            <person name="Copeland A."/>
            <person name="Lapidus A."/>
            <person name="Cheng J.-F."/>
            <person name="Bruce D."/>
            <person name="Goodwin L."/>
            <person name="Pitluck S."/>
            <person name="Davenport K."/>
            <person name="Detter J.C."/>
            <person name="Han C."/>
            <person name="Tapia R."/>
            <person name="Land M."/>
            <person name="Hauser L."/>
            <person name="Jeffries C."/>
            <person name="Kyrpides N."/>
            <person name="Ivanova N."/>
            <person name="Mikhailova N."/>
            <person name="Blumer-Schuette S.E."/>
            <person name="Kelly R.M."/>
            <person name="Woyke T."/>
        </authorList>
    </citation>
    <scope>NUCLEOTIDE SEQUENCE</scope>
    <source>
        <strain>177R1B</strain>
    </source>
</reference>
<dbReference type="EMBL" id="CP002326">
    <property type="protein sequence ID" value="ADQ41925.1"/>
    <property type="molecule type" value="Genomic_DNA"/>
</dbReference>
<accession>E4S8E3</accession>
<evidence type="ECO:0000259" key="3">
    <source>
        <dbReference type="Pfam" id="PF04536"/>
    </source>
</evidence>
<protein>
    <recommendedName>
        <fullName evidence="3">TPM domain-containing protein</fullName>
    </recommendedName>
</protein>
<evidence type="ECO:0000256" key="2">
    <source>
        <dbReference type="SAM" id="Phobius"/>
    </source>
</evidence>
<dbReference type="RefSeq" id="WP_013433638.1">
    <property type="nucleotide sequence ID" value="NC_014721.1"/>
</dbReference>
<keyword evidence="2" id="KW-0812">Transmembrane</keyword>
<dbReference type="AlphaFoldDB" id="E4S8E3"/>
<gene>
    <name evidence="4" type="ordered locus">Calkr_2491</name>
</gene>
<dbReference type="Gene3D" id="3.10.310.50">
    <property type="match status" value="1"/>
</dbReference>
<proteinExistence type="predicted"/>
<organism evidence="4 5">
    <name type="scientific">Caldicellulosiruptor acetigenus (strain ATCC 700853 / DSM 12137 / I77R1B)</name>
    <name type="common">Caldicellulosiruptor kristjanssonii</name>
    <dbReference type="NCBI Taxonomy" id="632335"/>
    <lineage>
        <taxon>Bacteria</taxon>
        <taxon>Bacillati</taxon>
        <taxon>Bacillota</taxon>
        <taxon>Bacillota incertae sedis</taxon>
        <taxon>Caldicellulosiruptorales</taxon>
        <taxon>Caldicellulosiruptoraceae</taxon>
        <taxon>Caldicellulosiruptor</taxon>
    </lineage>
</organism>
<feature type="domain" description="TPM" evidence="3">
    <location>
        <begin position="45"/>
        <end position="172"/>
    </location>
</feature>
<dbReference type="eggNOG" id="COG1512">
    <property type="taxonomic scope" value="Bacteria"/>
</dbReference>
<feature type="region of interest" description="Disordered" evidence="1">
    <location>
        <begin position="292"/>
        <end position="312"/>
    </location>
</feature>
<keyword evidence="5" id="KW-1185">Reference proteome</keyword>
<keyword evidence="2" id="KW-0472">Membrane</keyword>
<dbReference type="HOGENOM" id="CLU_035211_2_1_9"/>
<dbReference type="OrthoDB" id="9810918at2"/>
<dbReference type="Pfam" id="PF04536">
    <property type="entry name" value="TPM_phosphatase"/>
    <property type="match status" value="1"/>
</dbReference>
<dbReference type="STRING" id="632335.Calkr_2491"/>
<evidence type="ECO:0000256" key="1">
    <source>
        <dbReference type="SAM" id="MobiDB-lite"/>
    </source>
</evidence>
<dbReference type="PANTHER" id="PTHR30373:SF2">
    <property type="entry name" value="UPF0603 PROTEIN YGCG"/>
    <property type="match status" value="1"/>
</dbReference>
<reference evidence="4 5" key="2">
    <citation type="journal article" date="2011" name="J. Bacteriol.">
        <title>Complete genome sequences for the anaerobic, extremely thermophilic plant biomass-degrading bacteria Caldicellulosiruptor hydrothermalis, Caldicellulosiruptor kristjanssonii, Caldicellulosiruptor kronotskyensis, Caldicellulosiruptor owensenis, and Caldicellulosiruptor lactoaceticus.</title>
        <authorList>
            <person name="Blumer-Schuette S.E."/>
            <person name="Ozdemir I."/>
            <person name="Mistry D."/>
            <person name="Lucas S."/>
            <person name="Lapidus A."/>
            <person name="Cheng J.F."/>
            <person name="Goodwin L.A."/>
            <person name="Pitluck S."/>
            <person name="Land M.L."/>
            <person name="Hauser L.J."/>
            <person name="Woyke T."/>
            <person name="Mikhailova N."/>
            <person name="Pati A."/>
            <person name="Kyrpides N.C."/>
            <person name="Ivanova N."/>
            <person name="Detter J.C."/>
            <person name="Walston-Davenport K."/>
            <person name="Han S."/>
            <person name="Adams M.W."/>
            <person name="Kelly R.M."/>
        </authorList>
    </citation>
    <scope>NUCLEOTIDE SEQUENCE [LARGE SCALE GENOMIC DNA]</scope>
    <source>
        <strain evidence="5">ATCC 700853 / DSM 12137 / I77R1B</strain>
    </source>
</reference>
<name>E4S8E3_CALA7</name>
<dbReference type="PANTHER" id="PTHR30373">
    <property type="entry name" value="UPF0603 PROTEIN YGCG"/>
    <property type="match status" value="1"/>
</dbReference>
<dbReference type="Proteomes" id="UP000009256">
    <property type="component" value="Chromosome"/>
</dbReference>
<dbReference type="InterPro" id="IPR007621">
    <property type="entry name" value="TPM_dom"/>
</dbReference>